<dbReference type="AlphaFoldDB" id="A0A915IB85"/>
<keyword evidence="4 6" id="KW-0472">Membrane</keyword>
<feature type="transmembrane region" description="Helical" evidence="6">
    <location>
        <begin position="74"/>
        <end position="95"/>
    </location>
</feature>
<dbReference type="SMART" id="SM00679">
    <property type="entry name" value="CTNS"/>
    <property type="match status" value="1"/>
</dbReference>
<sequence length="176" mass="19872">MFRPLAMVLTNVIADAENCTNGVAWIFQTFGQCVETNVEYGAFVLGFISFLLWLLPVLPQIYQNYKRGHCDDALSLFFLIFWFLGDSLNLSGAILAQQLPIQVYTGVYFIIQDCLILGQYYYLQVYNGWRVTLFRELGRPTVSCFMFLGLVTIFGAENGAFLLSNTSANGTRAKKP</sequence>
<dbReference type="GO" id="GO:0098852">
    <property type="term" value="C:lytic vacuole membrane"/>
    <property type="evidence" value="ECO:0007669"/>
    <property type="project" value="UniProtKB-ARBA"/>
</dbReference>
<evidence type="ECO:0000256" key="2">
    <source>
        <dbReference type="ARBA" id="ARBA00022692"/>
    </source>
</evidence>
<feature type="transmembrane region" description="Helical" evidence="6">
    <location>
        <begin position="40"/>
        <end position="62"/>
    </location>
</feature>
<feature type="transmembrane region" description="Helical" evidence="6">
    <location>
        <begin position="144"/>
        <end position="163"/>
    </location>
</feature>
<proteinExistence type="inferred from homology"/>
<dbReference type="WBParaSite" id="nRc.2.0.1.t11152-RA">
    <property type="protein sequence ID" value="nRc.2.0.1.t11152-RA"/>
    <property type="gene ID" value="nRc.2.0.1.g11152"/>
</dbReference>
<keyword evidence="2 6" id="KW-0812">Transmembrane</keyword>
<dbReference type="Gene3D" id="1.20.1280.290">
    <property type="match status" value="1"/>
</dbReference>
<dbReference type="GO" id="GO:0015174">
    <property type="term" value="F:basic amino acid transmembrane transporter activity"/>
    <property type="evidence" value="ECO:0007669"/>
    <property type="project" value="TreeGrafter"/>
</dbReference>
<feature type="transmembrane region" description="Helical" evidence="6">
    <location>
        <begin position="101"/>
        <end position="123"/>
    </location>
</feature>
<keyword evidence="3 6" id="KW-1133">Transmembrane helix</keyword>
<accession>A0A915IB85</accession>
<evidence type="ECO:0000256" key="4">
    <source>
        <dbReference type="ARBA" id="ARBA00023136"/>
    </source>
</evidence>
<comment type="subcellular location">
    <subcellularLocation>
        <location evidence="1">Membrane</location>
        <topology evidence="1">Multi-pass membrane protein</topology>
    </subcellularLocation>
</comment>
<protein>
    <submittedName>
        <fullName evidence="8">PQ-loop repeat-containing protein 2</fullName>
    </submittedName>
</protein>
<evidence type="ECO:0000313" key="8">
    <source>
        <dbReference type="WBParaSite" id="nRc.2.0.1.t11152-RA"/>
    </source>
</evidence>
<dbReference type="Proteomes" id="UP000887565">
    <property type="component" value="Unplaced"/>
</dbReference>
<comment type="similarity">
    <text evidence="5">Belongs to the laat-1 family.</text>
</comment>
<evidence type="ECO:0000313" key="7">
    <source>
        <dbReference type="Proteomes" id="UP000887565"/>
    </source>
</evidence>
<evidence type="ECO:0000256" key="1">
    <source>
        <dbReference type="ARBA" id="ARBA00004141"/>
    </source>
</evidence>
<keyword evidence="7" id="KW-1185">Reference proteome</keyword>
<reference evidence="8" key="1">
    <citation type="submission" date="2022-11" db="UniProtKB">
        <authorList>
            <consortium name="WormBaseParasite"/>
        </authorList>
    </citation>
    <scope>IDENTIFICATION</scope>
</reference>
<organism evidence="7 8">
    <name type="scientific">Romanomermis culicivorax</name>
    <name type="common">Nematode worm</name>
    <dbReference type="NCBI Taxonomy" id="13658"/>
    <lineage>
        <taxon>Eukaryota</taxon>
        <taxon>Metazoa</taxon>
        <taxon>Ecdysozoa</taxon>
        <taxon>Nematoda</taxon>
        <taxon>Enoplea</taxon>
        <taxon>Dorylaimia</taxon>
        <taxon>Mermithida</taxon>
        <taxon>Mermithoidea</taxon>
        <taxon>Mermithidae</taxon>
        <taxon>Romanomermis</taxon>
    </lineage>
</organism>
<dbReference type="InterPro" id="IPR051415">
    <property type="entry name" value="LAAT-1"/>
</dbReference>
<dbReference type="PANTHER" id="PTHR16201">
    <property type="entry name" value="SEVEN TRANSMEMBRANE PROTEIN 1-RELATED"/>
    <property type="match status" value="1"/>
</dbReference>
<evidence type="ECO:0000256" key="6">
    <source>
        <dbReference type="SAM" id="Phobius"/>
    </source>
</evidence>
<dbReference type="Pfam" id="PF04193">
    <property type="entry name" value="PQ-loop"/>
    <property type="match status" value="1"/>
</dbReference>
<evidence type="ECO:0000256" key="3">
    <source>
        <dbReference type="ARBA" id="ARBA00022989"/>
    </source>
</evidence>
<evidence type="ECO:0000256" key="5">
    <source>
        <dbReference type="ARBA" id="ARBA00038039"/>
    </source>
</evidence>
<name>A0A915IB85_ROMCU</name>
<dbReference type="InterPro" id="IPR006603">
    <property type="entry name" value="PQ-loop_rpt"/>
</dbReference>
<dbReference type="FunFam" id="1.20.1280.290:FF:000009">
    <property type="entry name" value="PQ loop repeat family protein"/>
    <property type="match status" value="1"/>
</dbReference>
<dbReference type="PANTHER" id="PTHR16201:SF34">
    <property type="entry name" value="LYSOSOMAL AMINO ACID TRANSPORTER 1"/>
    <property type="match status" value="1"/>
</dbReference>